<dbReference type="PANTHER" id="PTHR21600">
    <property type="entry name" value="MITOCHONDRIAL RNA PSEUDOURIDINE SYNTHASE"/>
    <property type="match status" value="1"/>
</dbReference>
<dbReference type="GO" id="GO:0009982">
    <property type="term" value="F:pseudouridine synthase activity"/>
    <property type="evidence" value="ECO:0007669"/>
    <property type="project" value="InterPro"/>
</dbReference>
<dbReference type="Gene3D" id="3.30.2350.10">
    <property type="entry name" value="Pseudouridine synthase"/>
    <property type="match status" value="1"/>
</dbReference>
<protein>
    <recommendedName>
        <fullName evidence="4">RNA pseudouridylate synthase</fullName>
    </recommendedName>
    <alternativeName>
        <fullName evidence="5">RNA-uridine isomerase</fullName>
    </alternativeName>
</protein>
<dbReference type="Proteomes" id="UP000198778">
    <property type="component" value="Unassembled WGS sequence"/>
</dbReference>
<evidence type="ECO:0000256" key="4">
    <source>
        <dbReference type="ARBA" id="ARBA00031870"/>
    </source>
</evidence>
<reference evidence="8" key="1">
    <citation type="submission" date="2016-10" db="EMBL/GenBank/DDBJ databases">
        <authorList>
            <person name="Varghese N."/>
            <person name="Submissions S."/>
        </authorList>
    </citation>
    <scope>NUCLEOTIDE SEQUENCE [LARGE SCALE GENOMIC DNA]</scope>
    <source>
        <strain evidence="8">CGMCC 1.10369</strain>
    </source>
</reference>
<evidence type="ECO:0000256" key="2">
    <source>
        <dbReference type="ARBA" id="ARBA00010876"/>
    </source>
</evidence>
<comment type="catalytic activity">
    <reaction evidence="1">
        <text>a uridine in RNA = a pseudouridine in RNA</text>
        <dbReference type="Rhea" id="RHEA:48348"/>
        <dbReference type="Rhea" id="RHEA-COMP:12068"/>
        <dbReference type="Rhea" id="RHEA-COMP:12069"/>
        <dbReference type="ChEBI" id="CHEBI:65314"/>
        <dbReference type="ChEBI" id="CHEBI:65315"/>
    </reaction>
</comment>
<feature type="domain" description="Pseudouridine synthase RsuA/RluA-like" evidence="6">
    <location>
        <begin position="10"/>
        <end position="165"/>
    </location>
</feature>
<evidence type="ECO:0000256" key="3">
    <source>
        <dbReference type="ARBA" id="ARBA00023235"/>
    </source>
</evidence>
<evidence type="ECO:0000256" key="5">
    <source>
        <dbReference type="ARBA" id="ARBA00033164"/>
    </source>
</evidence>
<dbReference type="Pfam" id="PF00849">
    <property type="entry name" value="PseudoU_synth_2"/>
    <property type="match status" value="1"/>
</dbReference>
<proteinExistence type="inferred from homology"/>
<dbReference type="InterPro" id="IPR006145">
    <property type="entry name" value="PsdUridine_synth_RsuA/RluA"/>
</dbReference>
<evidence type="ECO:0000256" key="1">
    <source>
        <dbReference type="ARBA" id="ARBA00000073"/>
    </source>
</evidence>
<dbReference type="GO" id="GO:0003723">
    <property type="term" value="F:RNA binding"/>
    <property type="evidence" value="ECO:0007669"/>
    <property type="project" value="InterPro"/>
</dbReference>
<dbReference type="InterPro" id="IPR020103">
    <property type="entry name" value="PsdUridine_synth_cat_dom_sf"/>
</dbReference>
<evidence type="ECO:0000259" key="6">
    <source>
        <dbReference type="Pfam" id="PF00849"/>
    </source>
</evidence>
<accession>A0A1H0KNR3</accession>
<comment type="similarity">
    <text evidence="2">Belongs to the pseudouridine synthase RluA family.</text>
</comment>
<gene>
    <name evidence="7" type="ORF">SAMN04488053_11914</name>
</gene>
<dbReference type="STRING" id="745820.SAMN04488053_11914"/>
<dbReference type="PANTHER" id="PTHR21600:SF83">
    <property type="entry name" value="PSEUDOURIDYLATE SYNTHASE RPUSD4, MITOCHONDRIAL"/>
    <property type="match status" value="1"/>
</dbReference>
<keyword evidence="8" id="KW-1185">Reference proteome</keyword>
<organism evidence="7 8">
    <name type="scientific">Alkalicoccus daliensis</name>
    <dbReference type="NCBI Taxonomy" id="745820"/>
    <lineage>
        <taxon>Bacteria</taxon>
        <taxon>Bacillati</taxon>
        <taxon>Bacillota</taxon>
        <taxon>Bacilli</taxon>
        <taxon>Bacillales</taxon>
        <taxon>Bacillaceae</taxon>
        <taxon>Alkalicoccus</taxon>
    </lineage>
</organism>
<sequence length="229" mass="26169">MIPIIYEDNHVIVVEKPVNIPVQEDATGDKDMLTLLKEDIKVRYQKPGNVYLGLVHRLDRPVGGVMVFAKTSKAASRLSDAMRRQAFDKKYLAAVRGKPQKDAGRLEHYLWKDKNKNQVYVKPKGKEGAKKALLEYNVIASHRELALINVALYTGRSHQIRVQLSEIGCPIYGDQKYGSSVNKPGEQIALWAHELSFEHPVKKEMMSFKANPPKEYPWDAFNIIQQHEY</sequence>
<keyword evidence="3" id="KW-0413">Isomerase</keyword>
<evidence type="ECO:0000313" key="7">
    <source>
        <dbReference type="EMBL" id="SDO57634.1"/>
    </source>
</evidence>
<dbReference type="GO" id="GO:0006396">
    <property type="term" value="P:RNA processing"/>
    <property type="evidence" value="ECO:0007669"/>
    <property type="project" value="UniProtKB-ARBA"/>
</dbReference>
<dbReference type="GO" id="GO:0001522">
    <property type="term" value="P:pseudouridine synthesis"/>
    <property type="evidence" value="ECO:0007669"/>
    <property type="project" value="InterPro"/>
</dbReference>
<dbReference type="SUPFAM" id="SSF55120">
    <property type="entry name" value="Pseudouridine synthase"/>
    <property type="match status" value="1"/>
</dbReference>
<dbReference type="EMBL" id="FNIL01000019">
    <property type="protein sequence ID" value="SDO57634.1"/>
    <property type="molecule type" value="Genomic_DNA"/>
</dbReference>
<dbReference type="InterPro" id="IPR050188">
    <property type="entry name" value="RluA_PseudoU_synthase"/>
</dbReference>
<dbReference type="AlphaFoldDB" id="A0A1H0KNR3"/>
<name>A0A1H0KNR3_9BACI</name>
<dbReference type="GO" id="GO:0140098">
    <property type="term" value="F:catalytic activity, acting on RNA"/>
    <property type="evidence" value="ECO:0007669"/>
    <property type="project" value="UniProtKB-ARBA"/>
</dbReference>
<dbReference type="CDD" id="cd02869">
    <property type="entry name" value="PseudoU_synth_RluA_like"/>
    <property type="match status" value="1"/>
</dbReference>
<evidence type="ECO:0000313" key="8">
    <source>
        <dbReference type="Proteomes" id="UP000198778"/>
    </source>
</evidence>